<name>A0A9P1H021_9PEZI</name>
<keyword evidence="2" id="KW-1185">Reference proteome</keyword>
<protein>
    <recommendedName>
        <fullName evidence="3">Spherulation-specific family 4</fullName>
    </recommendedName>
</protein>
<dbReference type="AlphaFoldDB" id="A0A9P1H021"/>
<evidence type="ECO:0008006" key="3">
    <source>
        <dbReference type="Google" id="ProtNLM"/>
    </source>
</evidence>
<proteinExistence type="predicted"/>
<evidence type="ECO:0000313" key="2">
    <source>
        <dbReference type="Proteomes" id="UP000838763"/>
    </source>
</evidence>
<gene>
    <name evidence="1" type="ORF">PPNO1_LOCUS3235</name>
</gene>
<evidence type="ECO:0000313" key="1">
    <source>
        <dbReference type="EMBL" id="CAI4213486.1"/>
    </source>
</evidence>
<dbReference type="InterPro" id="IPR021986">
    <property type="entry name" value="Spherulin4"/>
</dbReference>
<organism evidence="1 2">
    <name type="scientific">Parascedosporium putredinis</name>
    <dbReference type="NCBI Taxonomy" id="1442378"/>
    <lineage>
        <taxon>Eukaryota</taxon>
        <taxon>Fungi</taxon>
        <taxon>Dikarya</taxon>
        <taxon>Ascomycota</taxon>
        <taxon>Pezizomycotina</taxon>
        <taxon>Sordariomycetes</taxon>
        <taxon>Hypocreomycetidae</taxon>
        <taxon>Microascales</taxon>
        <taxon>Microascaceae</taxon>
        <taxon>Parascedosporium</taxon>
    </lineage>
</organism>
<comment type="caution">
    <text evidence="1">The sequence shown here is derived from an EMBL/GenBank/DDBJ whole genome shotgun (WGS) entry which is preliminary data.</text>
</comment>
<dbReference type="PANTHER" id="PTHR35040">
    <property type="match status" value="1"/>
</dbReference>
<dbReference type="Pfam" id="PF12138">
    <property type="entry name" value="Spherulin4"/>
    <property type="match status" value="2"/>
</dbReference>
<accession>A0A9P1H021</accession>
<reference evidence="1" key="1">
    <citation type="submission" date="2022-11" db="EMBL/GenBank/DDBJ databases">
        <authorList>
            <person name="Scott C."/>
            <person name="Bruce N."/>
        </authorList>
    </citation>
    <scope>NUCLEOTIDE SEQUENCE</scope>
</reference>
<sequence length="241" mass="26346">MVSILLPLYIYPTAGSWEPLLSVAQSHPGISFTVVVNPNNGPGTTPLPDDNYVEALASFKSLPNVHLIGYVCCYYGDRDTDLIEDDIYIYSQWESELATLGQTGVSVDGIFFDEVPAEVEYGGSTVIFNPGVIVDEAFYSQADLVVAFEDTELNLDDFLEASDDLSAQNRAKSAAIVHTYQGTAEGLADLVDEIREAGLGGVFVTDQTGGVYNEWPDWWDSLIEIVRVFPDTVATKLKTLK</sequence>
<dbReference type="PANTHER" id="PTHR35040:SF9">
    <property type="entry name" value="4-LIKE CELL SURFACE PROTEIN, PUTATIVE (AFU_ORTHOLOGUE AFUA_4G14080)-RELATED"/>
    <property type="match status" value="1"/>
</dbReference>
<dbReference type="Proteomes" id="UP000838763">
    <property type="component" value="Unassembled WGS sequence"/>
</dbReference>
<dbReference type="OrthoDB" id="5342184at2759"/>
<dbReference type="EMBL" id="CALLCH030000008">
    <property type="protein sequence ID" value="CAI4213486.1"/>
    <property type="molecule type" value="Genomic_DNA"/>
</dbReference>